<dbReference type="InterPro" id="IPR014710">
    <property type="entry name" value="RmlC-like_jellyroll"/>
</dbReference>
<proteinExistence type="predicted"/>
<dbReference type="RefSeq" id="WP_092494653.1">
    <property type="nucleotide sequence ID" value="NZ_FOFG01000001.1"/>
</dbReference>
<dbReference type="OrthoDB" id="9800082at2"/>
<dbReference type="AlphaFoldDB" id="A0A1H8ZD72"/>
<keyword evidence="2" id="KW-1185">Reference proteome</keyword>
<dbReference type="STRING" id="1855383.SAMN05216548_101118"/>
<dbReference type="Proteomes" id="UP000199647">
    <property type="component" value="Unassembled WGS sequence"/>
</dbReference>
<dbReference type="PANTHER" id="PTHR37943">
    <property type="entry name" value="PROTEIN VES"/>
    <property type="match status" value="1"/>
</dbReference>
<gene>
    <name evidence="1" type="ORF">SAMN05216548_101118</name>
</gene>
<dbReference type="EMBL" id="FOFG01000001">
    <property type="protein sequence ID" value="SEP62325.1"/>
    <property type="molecule type" value="Genomic_DNA"/>
</dbReference>
<dbReference type="Gene3D" id="2.60.120.10">
    <property type="entry name" value="Jelly Rolls"/>
    <property type="match status" value="1"/>
</dbReference>
<evidence type="ECO:0000313" key="1">
    <source>
        <dbReference type="EMBL" id="SEP62325.1"/>
    </source>
</evidence>
<dbReference type="InterPro" id="IPR011051">
    <property type="entry name" value="RmlC_Cupin_sf"/>
</dbReference>
<name>A0A1H8ZD72_9HYPH</name>
<dbReference type="PANTHER" id="PTHR37943:SF1">
    <property type="entry name" value="PROTEIN VES"/>
    <property type="match status" value="1"/>
</dbReference>
<dbReference type="SUPFAM" id="SSF51182">
    <property type="entry name" value="RmlC-like cupins"/>
    <property type="match status" value="1"/>
</dbReference>
<sequence>MRILRSPQYRQMPWKNGGGVTVEIAVSPPDASVADFDWRVSMARVETPGSFSRFDGVDRTLSVIEGESIVLSIEGREVRLERNSEPCSFAGDVPVEAALPAGPIADLNVMTRRERFSHAVERFAGAAETTVDRRGETTLVVLRGSGAEVVTEDGGQRMAEGDSLVLEGDDPSEILIRPDGEAEIFAAHFTRL</sequence>
<protein>
    <recommendedName>
        <fullName evidence="3">HutD family protein</fullName>
    </recommendedName>
</protein>
<accession>A0A1H8ZD72</accession>
<evidence type="ECO:0000313" key="2">
    <source>
        <dbReference type="Proteomes" id="UP000199647"/>
    </source>
</evidence>
<reference evidence="1 2" key="1">
    <citation type="submission" date="2016-10" db="EMBL/GenBank/DDBJ databases">
        <authorList>
            <person name="de Groot N.N."/>
        </authorList>
    </citation>
    <scope>NUCLEOTIDE SEQUENCE [LARGE SCALE GENOMIC DNA]</scope>
    <source>
        <strain evidence="1 2">A52C2</strain>
    </source>
</reference>
<organism evidence="1 2">
    <name type="scientific">Faunimonas pinastri</name>
    <dbReference type="NCBI Taxonomy" id="1855383"/>
    <lineage>
        <taxon>Bacteria</taxon>
        <taxon>Pseudomonadati</taxon>
        <taxon>Pseudomonadota</taxon>
        <taxon>Alphaproteobacteria</taxon>
        <taxon>Hyphomicrobiales</taxon>
        <taxon>Afifellaceae</taxon>
        <taxon>Faunimonas</taxon>
    </lineage>
</organism>
<dbReference type="Pfam" id="PF05962">
    <property type="entry name" value="HutD"/>
    <property type="match status" value="1"/>
</dbReference>
<dbReference type="InterPro" id="IPR010282">
    <property type="entry name" value="Uncharacterised_HutD/Ves"/>
</dbReference>
<dbReference type="CDD" id="cd20293">
    <property type="entry name" value="cupin_HutD_N"/>
    <property type="match status" value="1"/>
</dbReference>
<evidence type="ECO:0008006" key="3">
    <source>
        <dbReference type="Google" id="ProtNLM"/>
    </source>
</evidence>